<gene>
    <name evidence="3" type="ORF">B0T19DRAFT_201089</name>
</gene>
<reference evidence="3" key="1">
    <citation type="journal article" date="2023" name="Mol. Phylogenet. Evol.">
        <title>Genome-scale phylogeny and comparative genomics of the fungal order Sordariales.</title>
        <authorList>
            <person name="Hensen N."/>
            <person name="Bonometti L."/>
            <person name="Westerberg I."/>
            <person name="Brannstrom I.O."/>
            <person name="Guillou S."/>
            <person name="Cros-Aarteil S."/>
            <person name="Calhoun S."/>
            <person name="Haridas S."/>
            <person name="Kuo A."/>
            <person name="Mondo S."/>
            <person name="Pangilinan J."/>
            <person name="Riley R."/>
            <person name="LaButti K."/>
            <person name="Andreopoulos B."/>
            <person name="Lipzen A."/>
            <person name="Chen C."/>
            <person name="Yan M."/>
            <person name="Daum C."/>
            <person name="Ng V."/>
            <person name="Clum A."/>
            <person name="Steindorff A."/>
            <person name="Ohm R.A."/>
            <person name="Martin F."/>
            <person name="Silar P."/>
            <person name="Natvig D.O."/>
            <person name="Lalanne C."/>
            <person name="Gautier V."/>
            <person name="Ament-Velasquez S.L."/>
            <person name="Kruys A."/>
            <person name="Hutchinson M.I."/>
            <person name="Powell A.J."/>
            <person name="Barry K."/>
            <person name="Miller A.N."/>
            <person name="Grigoriev I.V."/>
            <person name="Debuchy R."/>
            <person name="Gladieux P."/>
            <person name="Hiltunen Thoren M."/>
            <person name="Johannesson H."/>
        </authorList>
    </citation>
    <scope>NUCLEOTIDE SEQUENCE</scope>
    <source>
        <strain evidence="3">SMH4131-1</strain>
    </source>
</reference>
<comment type="caution">
    <text evidence="3">The sequence shown here is derived from an EMBL/GenBank/DDBJ whole genome shotgun (WGS) entry which is preliminary data.</text>
</comment>
<dbReference type="AlphaFoldDB" id="A0AAE0M8D8"/>
<evidence type="ECO:0008006" key="5">
    <source>
        <dbReference type="Google" id="ProtNLM"/>
    </source>
</evidence>
<evidence type="ECO:0000313" key="4">
    <source>
        <dbReference type="Proteomes" id="UP001286456"/>
    </source>
</evidence>
<feature type="signal peptide" evidence="2">
    <location>
        <begin position="1"/>
        <end position="32"/>
    </location>
</feature>
<reference evidence="3" key="2">
    <citation type="submission" date="2023-06" db="EMBL/GenBank/DDBJ databases">
        <authorList>
            <consortium name="Lawrence Berkeley National Laboratory"/>
            <person name="Haridas S."/>
            <person name="Hensen N."/>
            <person name="Bonometti L."/>
            <person name="Westerberg I."/>
            <person name="Brannstrom I.O."/>
            <person name="Guillou S."/>
            <person name="Cros-Aarteil S."/>
            <person name="Calhoun S."/>
            <person name="Kuo A."/>
            <person name="Mondo S."/>
            <person name="Pangilinan J."/>
            <person name="Riley R."/>
            <person name="Labutti K."/>
            <person name="Andreopoulos B."/>
            <person name="Lipzen A."/>
            <person name="Chen C."/>
            <person name="Yanf M."/>
            <person name="Daum C."/>
            <person name="Ng V."/>
            <person name="Clum A."/>
            <person name="Steindorff A."/>
            <person name="Ohm R."/>
            <person name="Martin F."/>
            <person name="Silar P."/>
            <person name="Natvig D."/>
            <person name="Lalanne C."/>
            <person name="Gautier V."/>
            <person name="Ament-Velasquez S.L."/>
            <person name="Kruys A."/>
            <person name="Hutchinson M.I."/>
            <person name="Powell A.J."/>
            <person name="Barry K."/>
            <person name="Miller A.N."/>
            <person name="Grigoriev I.V."/>
            <person name="Debuchy R."/>
            <person name="Gladieux P."/>
            <person name="Thoren M.H."/>
            <person name="Johannesson H."/>
        </authorList>
    </citation>
    <scope>NUCLEOTIDE SEQUENCE</scope>
    <source>
        <strain evidence="3">SMH4131-1</strain>
    </source>
</reference>
<evidence type="ECO:0000256" key="1">
    <source>
        <dbReference type="SAM" id="MobiDB-lite"/>
    </source>
</evidence>
<proteinExistence type="predicted"/>
<feature type="chain" id="PRO_5042230113" description="Secreted protein" evidence="2">
    <location>
        <begin position="33"/>
        <end position="137"/>
    </location>
</feature>
<protein>
    <recommendedName>
        <fullName evidence="5">Secreted protein</fullName>
    </recommendedName>
</protein>
<evidence type="ECO:0000256" key="2">
    <source>
        <dbReference type="SAM" id="SignalP"/>
    </source>
</evidence>
<sequence length="137" mass="15621">MQIRHLRMVHRKALPSFLVLFWWWCCLRRCCTREMPSKFGVEAACVAISCANNLVRRHRLAVPFPCVMASKSSSGRNGQKADRSAGQLWWGACSSRSRSRRRGATVDHRLHALRTRDSNALTTPSPMTSRSCRMTCQ</sequence>
<dbReference type="Proteomes" id="UP001286456">
    <property type="component" value="Unassembled WGS sequence"/>
</dbReference>
<name>A0AAE0M8D8_9PEZI</name>
<keyword evidence="4" id="KW-1185">Reference proteome</keyword>
<feature type="region of interest" description="Disordered" evidence="1">
    <location>
        <begin position="117"/>
        <end position="137"/>
    </location>
</feature>
<dbReference type="EMBL" id="JAUEPO010000004">
    <property type="protein sequence ID" value="KAK3323296.1"/>
    <property type="molecule type" value="Genomic_DNA"/>
</dbReference>
<keyword evidence="2" id="KW-0732">Signal</keyword>
<feature type="compositionally biased region" description="Polar residues" evidence="1">
    <location>
        <begin position="118"/>
        <end position="137"/>
    </location>
</feature>
<organism evidence="3 4">
    <name type="scientific">Cercophora scortea</name>
    <dbReference type="NCBI Taxonomy" id="314031"/>
    <lineage>
        <taxon>Eukaryota</taxon>
        <taxon>Fungi</taxon>
        <taxon>Dikarya</taxon>
        <taxon>Ascomycota</taxon>
        <taxon>Pezizomycotina</taxon>
        <taxon>Sordariomycetes</taxon>
        <taxon>Sordariomycetidae</taxon>
        <taxon>Sordariales</taxon>
        <taxon>Lasiosphaeriaceae</taxon>
        <taxon>Cercophora</taxon>
    </lineage>
</organism>
<accession>A0AAE0M8D8</accession>
<evidence type="ECO:0000313" key="3">
    <source>
        <dbReference type="EMBL" id="KAK3323296.1"/>
    </source>
</evidence>